<comment type="caution">
    <text evidence="10">The sequence shown here is derived from an EMBL/GenBank/DDBJ whole genome shotgun (WGS) entry which is preliminary data.</text>
</comment>
<dbReference type="InterPro" id="IPR006671">
    <property type="entry name" value="Cyclin_N"/>
</dbReference>
<dbReference type="PANTHER" id="PTHR10177">
    <property type="entry name" value="CYCLINS"/>
    <property type="match status" value="1"/>
</dbReference>
<keyword evidence="5" id="KW-0131">Cell cycle</keyword>
<feature type="domain" description="Cyclin-like" evidence="8">
    <location>
        <begin position="92"/>
        <end position="178"/>
    </location>
</feature>
<dbReference type="CDD" id="cd20543">
    <property type="entry name" value="CYCLIN_AtCycD-like_rpt1"/>
    <property type="match status" value="1"/>
</dbReference>
<dbReference type="PROSITE" id="PS00292">
    <property type="entry name" value="CYCLINS"/>
    <property type="match status" value="1"/>
</dbReference>
<comment type="subunit">
    <text evidence="2">Interacts with the CDC2 protein kinase to form a serine/threonine kinase holoenzyme complex also known as maturation promoting factor (MPF). The cyclin subunit imparts substrate specificity to the complex.</text>
</comment>
<dbReference type="FunFam" id="1.10.472.10:FF:000069">
    <property type="entry name" value="Cyclin-D5-1"/>
    <property type="match status" value="1"/>
</dbReference>
<protein>
    <recommendedName>
        <fullName evidence="6">B-like cyclin</fullName>
    </recommendedName>
</protein>
<dbReference type="SUPFAM" id="SSF47954">
    <property type="entry name" value="Cyclin-like"/>
    <property type="match status" value="1"/>
</dbReference>
<keyword evidence="4 7" id="KW-0195">Cyclin</keyword>
<dbReference type="Proteomes" id="UP000583929">
    <property type="component" value="Unassembled WGS sequence"/>
</dbReference>
<dbReference type="AlphaFoldDB" id="A0A7J6I4R2"/>
<evidence type="ECO:0000256" key="1">
    <source>
        <dbReference type="ARBA" id="ARBA00009065"/>
    </source>
</evidence>
<dbReference type="Pfam" id="PF00134">
    <property type="entry name" value="Cyclin_N"/>
    <property type="match status" value="1"/>
</dbReference>
<evidence type="ECO:0000313" key="10">
    <source>
        <dbReference type="EMBL" id="KAF4402031.1"/>
    </source>
</evidence>
<comment type="similarity">
    <text evidence="1">Belongs to the cyclin family. Cyclin D subfamily.</text>
</comment>
<evidence type="ECO:0000256" key="7">
    <source>
        <dbReference type="RuleBase" id="RU000383"/>
    </source>
</evidence>
<evidence type="ECO:0000313" key="11">
    <source>
        <dbReference type="Proteomes" id="UP000525078"/>
    </source>
</evidence>
<keyword evidence="12" id="KW-1185">Reference proteome</keyword>
<dbReference type="EMBL" id="JAATIP010000092">
    <property type="protein sequence ID" value="KAF4375132.1"/>
    <property type="molecule type" value="Genomic_DNA"/>
</dbReference>
<dbReference type="InterPro" id="IPR013763">
    <property type="entry name" value="Cyclin-like_dom"/>
</dbReference>
<dbReference type="InterPro" id="IPR048258">
    <property type="entry name" value="Cyclins_cyclin-box"/>
</dbReference>
<sequence length="332" mass="37588">MGDSATADETSLCFSSLLCQEDESCLNEESFDTCIDIMSYCFVAEDEDEYIENLFKREITATCFGSKGIATSDDCSTVCQTWLKSARLDAVQWIFNTRAVFGFHYRTAYLSVTYFDRFISKRYIDNGKMWAIRLLSVACLSLAAKMEECNVPILSEFPTTDYDFKSDMIQRMELMVLSTLEWKLGSITPFTYLNYFINKFCGDSRPKGLVSSAVQLIVAVAKEATLMDTRSSIIAAAAVLAALDCQLTRKIMELKMNVVSFWRSDDKELLYSTYNLMQDIEKGTIRTPELSIHSSSHYLNENASFNSGVGTKRRLTFNESDHSSPIKKGHRT</sequence>
<organism evidence="10 12">
    <name type="scientific">Cannabis sativa</name>
    <name type="common">Hemp</name>
    <name type="synonym">Marijuana</name>
    <dbReference type="NCBI Taxonomy" id="3483"/>
    <lineage>
        <taxon>Eukaryota</taxon>
        <taxon>Viridiplantae</taxon>
        <taxon>Streptophyta</taxon>
        <taxon>Embryophyta</taxon>
        <taxon>Tracheophyta</taxon>
        <taxon>Spermatophyta</taxon>
        <taxon>Magnoliopsida</taxon>
        <taxon>eudicotyledons</taxon>
        <taxon>Gunneridae</taxon>
        <taxon>Pentapetalae</taxon>
        <taxon>rosids</taxon>
        <taxon>fabids</taxon>
        <taxon>Rosales</taxon>
        <taxon>Cannabaceae</taxon>
        <taxon>Cannabis</taxon>
    </lineage>
</organism>
<dbReference type="EMBL" id="JAATIQ010000009">
    <property type="protein sequence ID" value="KAF4402031.1"/>
    <property type="molecule type" value="Genomic_DNA"/>
</dbReference>
<evidence type="ECO:0000313" key="12">
    <source>
        <dbReference type="Proteomes" id="UP000583929"/>
    </source>
</evidence>
<evidence type="ECO:0000256" key="5">
    <source>
        <dbReference type="ARBA" id="ARBA00023306"/>
    </source>
</evidence>
<evidence type="ECO:0000256" key="2">
    <source>
        <dbReference type="ARBA" id="ARBA00011177"/>
    </source>
</evidence>
<dbReference type="Gene3D" id="1.10.472.10">
    <property type="entry name" value="Cyclin-like"/>
    <property type="match status" value="2"/>
</dbReference>
<evidence type="ECO:0000313" key="9">
    <source>
        <dbReference type="EMBL" id="KAF4375132.1"/>
    </source>
</evidence>
<accession>A0A7J6I4R2</accession>
<evidence type="ECO:0000256" key="6">
    <source>
        <dbReference type="ARBA" id="ARBA00032263"/>
    </source>
</evidence>
<evidence type="ECO:0000259" key="8">
    <source>
        <dbReference type="SMART" id="SM00385"/>
    </source>
</evidence>
<dbReference type="SMART" id="SM00385">
    <property type="entry name" value="CYCLIN"/>
    <property type="match status" value="1"/>
</dbReference>
<keyword evidence="3" id="KW-0132">Cell division</keyword>
<dbReference type="Proteomes" id="UP000525078">
    <property type="component" value="Unassembled WGS sequence"/>
</dbReference>
<dbReference type="InterPro" id="IPR039361">
    <property type="entry name" value="Cyclin"/>
</dbReference>
<reference evidence="11 12" key="1">
    <citation type="journal article" date="2020" name="bioRxiv">
        <title>Sequence and annotation of 42 cannabis genomes reveals extensive copy number variation in cannabinoid synthesis and pathogen resistance genes.</title>
        <authorList>
            <person name="Mckernan K.J."/>
            <person name="Helbert Y."/>
            <person name="Kane L.T."/>
            <person name="Ebling H."/>
            <person name="Zhang L."/>
            <person name="Liu B."/>
            <person name="Eaton Z."/>
            <person name="Mclaughlin S."/>
            <person name="Kingan S."/>
            <person name="Baybayan P."/>
            <person name="Concepcion G."/>
            <person name="Jordan M."/>
            <person name="Riva A."/>
            <person name="Barbazuk W."/>
            <person name="Harkins T."/>
        </authorList>
    </citation>
    <scope>NUCLEOTIDE SEQUENCE [LARGE SCALE GENOMIC DNA]</scope>
    <source>
        <strain evidence="11 12">cv. Jamaican Lion 4</strain>
        <strain evidence="10">Father</strain>
        <strain evidence="9">Mother</strain>
        <tissue evidence="10">Leaf</tissue>
    </source>
</reference>
<gene>
    <name evidence="9" type="ORF">F8388_017278</name>
    <name evidence="10" type="ORF">G4B88_017543</name>
</gene>
<dbReference type="InterPro" id="IPR036915">
    <property type="entry name" value="Cyclin-like_sf"/>
</dbReference>
<dbReference type="GO" id="GO:0051301">
    <property type="term" value="P:cell division"/>
    <property type="evidence" value="ECO:0007669"/>
    <property type="project" value="UniProtKB-KW"/>
</dbReference>
<proteinExistence type="inferred from homology"/>
<name>A0A7J6I4R2_CANSA</name>
<evidence type="ECO:0000256" key="3">
    <source>
        <dbReference type="ARBA" id="ARBA00022618"/>
    </source>
</evidence>
<evidence type="ECO:0000256" key="4">
    <source>
        <dbReference type="ARBA" id="ARBA00023127"/>
    </source>
</evidence>